<dbReference type="CDD" id="cd00268">
    <property type="entry name" value="DEADc"/>
    <property type="match status" value="1"/>
</dbReference>
<feature type="region of interest" description="Disordered" evidence="13">
    <location>
        <begin position="1"/>
        <end position="136"/>
    </location>
</feature>
<evidence type="ECO:0000256" key="13">
    <source>
        <dbReference type="SAM" id="MobiDB-lite"/>
    </source>
</evidence>
<dbReference type="KEGG" id="pda:103723375"/>
<dbReference type="InterPro" id="IPR011545">
    <property type="entry name" value="DEAD/DEAH_box_helicase_dom"/>
</dbReference>
<accession>A0A8B7D3X3</accession>
<evidence type="ECO:0000256" key="9">
    <source>
        <dbReference type="ARBA" id="ARBA00023242"/>
    </source>
</evidence>
<evidence type="ECO:0000259" key="14">
    <source>
        <dbReference type="PROSITE" id="PS51192"/>
    </source>
</evidence>
<comment type="catalytic activity">
    <reaction evidence="10">
        <text>ATP + H2O = ADP + phosphate + H(+)</text>
        <dbReference type="Rhea" id="RHEA:13065"/>
        <dbReference type="ChEBI" id="CHEBI:15377"/>
        <dbReference type="ChEBI" id="CHEBI:15378"/>
        <dbReference type="ChEBI" id="CHEBI:30616"/>
        <dbReference type="ChEBI" id="CHEBI:43474"/>
        <dbReference type="ChEBI" id="CHEBI:456216"/>
        <dbReference type="EC" id="3.6.4.13"/>
    </reaction>
</comment>
<keyword evidence="4 12" id="KW-0547">Nucleotide-binding</keyword>
<evidence type="ECO:0000256" key="6">
    <source>
        <dbReference type="ARBA" id="ARBA00022806"/>
    </source>
</evidence>
<dbReference type="InterPro" id="IPR012562">
    <property type="entry name" value="GUCT"/>
</dbReference>
<dbReference type="CDD" id="cd18787">
    <property type="entry name" value="SF2_C_DEAD"/>
    <property type="match status" value="1"/>
</dbReference>
<dbReference type="Pfam" id="PF08152">
    <property type="entry name" value="GUCT"/>
    <property type="match status" value="1"/>
</dbReference>
<evidence type="ECO:0000256" key="3">
    <source>
        <dbReference type="ARBA" id="ARBA00012552"/>
    </source>
</evidence>
<dbReference type="EC" id="3.6.4.13" evidence="3"/>
<keyword evidence="7 12" id="KW-0067">ATP-binding</keyword>
<dbReference type="InterPro" id="IPR001650">
    <property type="entry name" value="Helicase_C-like"/>
</dbReference>
<feature type="compositionally biased region" description="Gly residues" evidence="13">
    <location>
        <begin position="674"/>
        <end position="695"/>
    </location>
</feature>
<evidence type="ECO:0000256" key="11">
    <source>
        <dbReference type="ARBA" id="ARBA00070889"/>
    </source>
</evidence>
<evidence type="ECO:0000313" key="16">
    <source>
        <dbReference type="Proteomes" id="UP000228380"/>
    </source>
</evidence>
<dbReference type="GO" id="GO:0003724">
    <property type="term" value="F:RNA helicase activity"/>
    <property type="evidence" value="ECO:0007669"/>
    <property type="project" value="UniProtKB-EC"/>
</dbReference>
<evidence type="ECO:0000256" key="1">
    <source>
        <dbReference type="ARBA" id="ARBA00004123"/>
    </source>
</evidence>
<organism evidence="16 17">
    <name type="scientific">Phoenix dactylifera</name>
    <name type="common">Date palm</name>
    <dbReference type="NCBI Taxonomy" id="42345"/>
    <lineage>
        <taxon>Eukaryota</taxon>
        <taxon>Viridiplantae</taxon>
        <taxon>Streptophyta</taxon>
        <taxon>Embryophyta</taxon>
        <taxon>Tracheophyta</taxon>
        <taxon>Spermatophyta</taxon>
        <taxon>Magnoliopsida</taxon>
        <taxon>Liliopsida</taxon>
        <taxon>Arecaceae</taxon>
        <taxon>Coryphoideae</taxon>
        <taxon>Phoeniceae</taxon>
        <taxon>Phoenix</taxon>
    </lineage>
</organism>
<keyword evidence="16" id="KW-1185">Reference proteome</keyword>
<dbReference type="Proteomes" id="UP000228380">
    <property type="component" value="Unplaced"/>
</dbReference>
<dbReference type="SUPFAM" id="SSF54928">
    <property type="entry name" value="RNA-binding domain, RBD"/>
    <property type="match status" value="1"/>
</dbReference>
<feature type="region of interest" description="Disordered" evidence="13">
    <location>
        <begin position="665"/>
        <end position="718"/>
    </location>
</feature>
<evidence type="ECO:0000256" key="2">
    <source>
        <dbReference type="ARBA" id="ARBA00006517"/>
    </source>
</evidence>
<feature type="compositionally biased region" description="Low complexity" evidence="13">
    <location>
        <begin position="1"/>
        <end position="10"/>
    </location>
</feature>
<dbReference type="PANTHER" id="PTHR47963:SF8">
    <property type="entry name" value="ATP-DEPENDENT RNA HELICASE DEAD"/>
    <property type="match status" value="1"/>
</dbReference>
<protein>
    <recommendedName>
        <fullName evidence="11">DEAD-box ATP-dependent RNA helicase 7</fullName>
        <ecNumber evidence="3">3.6.4.13</ecNumber>
    </recommendedName>
</protein>
<reference evidence="17" key="1">
    <citation type="submission" date="2025-08" db="UniProtKB">
        <authorList>
            <consortium name="RefSeq"/>
        </authorList>
    </citation>
    <scope>IDENTIFICATION</scope>
    <source>
        <tissue evidence="17">Young leaves</tissue>
    </source>
</reference>
<name>A0A8B7D3X3_PHODC</name>
<dbReference type="InterPro" id="IPR059027">
    <property type="entry name" value="DD_DDX21-DDX50"/>
</dbReference>
<evidence type="ECO:0000256" key="4">
    <source>
        <dbReference type="ARBA" id="ARBA00022741"/>
    </source>
</evidence>
<dbReference type="Gene3D" id="3.30.70.2280">
    <property type="match status" value="1"/>
</dbReference>
<dbReference type="GO" id="GO:0003723">
    <property type="term" value="F:RNA binding"/>
    <property type="evidence" value="ECO:0007669"/>
    <property type="project" value="UniProtKB-KW"/>
</dbReference>
<evidence type="ECO:0000259" key="15">
    <source>
        <dbReference type="PROSITE" id="PS51194"/>
    </source>
</evidence>
<comment type="subcellular location">
    <subcellularLocation>
        <location evidence="1">Nucleus</location>
    </subcellularLocation>
</comment>
<dbReference type="PROSITE" id="PS00039">
    <property type="entry name" value="DEAD_ATP_HELICASE"/>
    <property type="match status" value="1"/>
</dbReference>
<dbReference type="PANTHER" id="PTHR47963">
    <property type="entry name" value="DEAD-BOX ATP-DEPENDENT RNA HELICASE 47, MITOCHONDRIAL"/>
    <property type="match status" value="1"/>
</dbReference>
<dbReference type="InterPro" id="IPR050547">
    <property type="entry name" value="DEAD_box_RNA_helicases"/>
</dbReference>
<dbReference type="InterPro" id="IPR027417">
    <property type="entry name" value="P-loop_NTPase"/>
</dbReference>
<keyword evidence="8" id="KW-0694">RNA-binding</keyword>
<evidence type="ECO:0000313" key="17">
    <source>
        <dbReference type="RefSeq" id="XP_008812489.2"/>
    </source>
</evidence>
<dbReference type="GO" id="GO:0005524">
    <property type="term" value="F:ATP binding"/>
    <property type="evidence" value="ECO:0007669"/>
    <property type="project" value="UniProtKB-KW"/>
</dbReference>
<dbReference type="PROSITE" id="PS51194">
    <property type="entry name" value="HELICASE_CTER"/>
    <property type="match status" value="1"/>
</dbReference>
<dbReference type="GeneID" id="103723375"/>
<dbReference type="SMART" id="SM00487">
    <property type="entry name" value="DEXDc"/>
    <property type="match status" value="1"/>
</dbReference>
<dbReference type="Gene3D" id="3.40.50.300">
    <property type="entry name" value="P-loop containing nucleotide triphosphate hydrolases"/>
    <property type="match status" value="2"/>
</dbReference>
<dbReference type="Pfam" id="PF00271">
    <property type="entry name" value="Helicase_C"/>
    <property type="match status" value="1"/>
</dbReference>
<dbReference type="CDD" id="cd12937">
    <property type="entry name" value="GUCT_RH7_like"/>
    <property type="match status" value="1"/>
</dbReference>
<evidence type="ECO:0000256" key="5">
    <source>
        <dbReference type="ARBA" id="ARBA00022801"/>
    </source>
</evidence>
<keyword evidence="9" id="KW-0539">Nucleus</keyword>
<dbReference type="InterPro" id="IPR000629">
    <property type="entry name" value="RNA-helicase_DEAD-box_CS"/>
</dbReference>
<feature type="compositionally biased region" description="Acidic residues" evidence="13">
    <location>
        <begin position="54"/>
        <end position="65"/>
    </location>
</feature>
<evidence type="ECO:0000256" key="10">
    <source>
        <dbReference type="ARBA" id="ARBA00047984"/>
    </source>
</evidence>
<dbReference type="GO" id="GO:0005634">
    <property type="term" value="C:nucleus"/>
    <property type="evidence" value="ECO:0007669"/>
    <property type="project" value="UniProtKB-SubCell"/>
</dbReference>
<sequence length="718" mass="77543">MPSLLFSSPSELEDLKKSKKKSKKAESMAAELEQNGFIEAEKKSKKKKHKKLESDDEEIDNSDGEGSEKKKSKKKRKASDEETSETSSDGSDPILDRKVAAVNGSALKKPKLMQEDEDGEVIASREESGAANPNPNAVSKFRISKVLREKLKSKGIESLFPIQAMTFNLILDGSDLVGRARTGQGKTLAFVLPILESLTNGQHKASRKTGYGRPPSVLVLLPTRELANQVSADFEVYGGAVGLSSCCLYGGSPYRGQELALKRGVDIVVGTPGRIKDHLERGTLDLKFLKFRVLDEADEMLNMGFVDDVELILGKVEDVSKVQTLLFSATLPDWVKKISARFLKPNKKTADLVGNEKLKASASVRHLVLPCTRQARAQLIPDIIRCYSRGGRTIIFTETKESASQLAGLLPGSRALHGDIVQSQREVILAGFRSGRFLGLVATNVAARGLDIHDVQLIIQCEPPRDVEAYIHRSGRTGRAGNTGVSILLYEPRYSYSISRLERESGVKFEHISAPQPADVAESAGSEAADSISNVSDSVVPVFRSQAEELLSSSGLSAVDLLAKALAKAAGYTDIKKRSLLSSMENYVTLLLEAGKTIYSPSVAFSILKRFMPDEKIEGVKGLSLTADGMGAVFDVPADDVDAFIEGQENANMVTIEVLKSLPSLQDKDQSRGGNTGRGRFGGGRSSGGRGGRGGFGRRDGGGRGKGNGGGRNRFNRR</sequence>
<evidence type="ECO:0000256" key="7">
    <source>
        <dbReference type="ARBA" id="ARBA00022840"/>
    </source>
</evidence>
<dbReference type="OrthoDB" id="4255at2759"/>
<dbReference type="InterPro" id="IPR014001">
    <property type="entry name" value="Helicase_ATP-bd"/>
</dbReference>
<dbReference type="RefSeq" id="XP_008812489.2">
    <property type="nucleotide sequence ID" value="XM_008814267.4"/>
</dbReference>
<proteinExistence type="inferred from homology"/>
<evidence type="ECO:0000256" key="12">
    <source>
        <dbReference type="RuleBase" id="RU000492"/>
    </source>
</evidence>
<feature type="domain" description="Helicase ATP-binding" evidence="14">
    <location>
        <begin position="167"/>
        <end position="349"/>
    </location>
</feature>
<dbReference type="InterPro" id="IPR035979">
    <property type="entry name" value="RBD_domain_sf"/>
</dbReference>
<keyword evidence="6 12" id="KW-0347">Helicase</keyword>
<dbReference type="SUPFAM" id="SSF52540">
    <property type="entry name" value="P-loop containing nucleoside triphosphate hydrolases"/>
    <property type="match status" value="1"/>
</dbReference>
<dbReference type="Pfam" id="PF00270">
    <property type="entry name" value="DEAD"/>
    <property type="match status" value="1"/>
</dbReference>
<dbReference type="Pfam" id="PF26142">
    <property type="entry name" value="DD_DDX21-DDX50"/>
    <property type="match status" value="1"/>
</dbReference>
<comment type="similarity">
    <text evidence="2">Belongs to the DEAD box helicase family. DDX21/DDX50 subfamily.</text>
</comment>
<dbReference type="GO" id="GO:0016787">
    <property type="term" value="F:hydrolase activity"/>
    <property type="evidence" value="ECO:0007669"/>
    <property type="project" value="UniProtKB-KW"/>
</dbReference>
<feature type="domain" description="Helicase C-terminal" evidence="15">
    <location>
        <begin position="378"/>
        <end position="536"/>
    </location>
</feature>
<dbReference type="SMART" id="SM00490">
    <property type="entry name" value="HELICc"/>
    <property type="match status" value="1"/>
</dbReference>
<keyword evidence="5 12" id="KW-0378">Hydrolase</keyword>
<evidence type="ECO:0000256" key="8">
    <source>
        <dbReference type="ARBA" id="ARBA00022884"/>
    </source>
</evidence>
<dbReference type="InterPro" id="IPR044742">
    <property type="entry name" value="DEAD/DEAH_RhlB"/>
</dbReference>
<dbReference type="FunFam" id="3.30.70.2280:FF:000003">
    <property type="entry name" value="DEAD-box ATP-dependent RNA helicase 7"/>
    <property type="match status" value="1"/>
</dbReference>
<gene>
    <name evidence="17" type="primary">LOC103723375</name>
</gene>
<dbReference type="AlphaFoldDB" id="A0A8B7D3X3"/>
<dbReference type="PROSITE" id="PS51192">
    <property type="entry name" value="HELICASE_ATP_BIND_1"/>
    <property type="match status" value="1"/>
</dbReference>